<evidence type="ECO:0000313" key="4">
    <source>
        <dbReference type="Proteomes" id="UP001173465"/>
    </source>
</evidence>
<evidence type="ECO:0000259" key="2">
    <source>
        <dbReference type="Pfam" id="PF01569"/>
    </source>
</evidence>
<keyword evidence="1" id="KW-0812">Transmembrane</keyword>
<feature type="transmembrane region" description="Helical" evidence="1">
    <location>
        <begin position="62"/>
        <end position="86"/>
    </location>
</feature>
<proteinExistence type="predicted"/>
<sequence>MASVSIIQARWRKTSFILLQLFSILLLSSWLIPSTASLWRWVDEPVYRLLNGSLGHFAAWDLLWAFLSTRVADLLAGSVMLISLIYKDFIFKQAQLKIALLTFISLLTVMLIWRTVFTKVITRLGLQHASPSVFFGDGFQLSQAFPWMERYLEIKDRSSRSFPGDHASVLLLWLLFTSYFAQGKQRLLVIALGIFFILPRLVAGAHWLSDNLVGGLFLALQSLAWGYCTPLTHSLTQGLNWMTTPILRLAQHVPGLKLLAIVQAESCR</sequence>
<evidence type="ECO:0000313" key="3">
    <source>
        <dbReference type="EMBL" id="MDM1695487.1"/>
    </source>
</evidence>
<reference evidence="3" key="2">
    <citation type="journal article" date="2022" name="Sci. Total Environ.">
        <title>Prevalence, transmission, and molecular epidemiology of tet(X)-positive bacteria among humans, animals, and environmental niches in China: An epidemiological, and genomic-based study.</title>
        <authorList>
            <person name="Dong N."/>
            <person name="Zeng Y."/>
            <person name="Cai C."/>
            <person name="Sun C."/>
            <person name="Lu J."/>
            <person name="Liu C."/>
            <person name="Zhou H."/>
            <person name="Sun Q."/>
            <person name="Shu L."/>
            <person name="Wang H."/>
            <person name="Wang Y."/>
            <person name="Wang S."/>
            <person name="Wu C."/>
            <person name="Chan E.W."/>
            <person name="Chen G."/>
            <person name="Shen Z."/>
            <person name="Chen S."/>
            <person name="Zhang R."/>
        </authorList>
    </citation>
    <scope>NUCLEOTIDE SEQUENCE</scope>
    <source>
        <strain evidence="3">DF46-2-2</strain>
    </source>
</reference>
<dbReference type="EMBL" id="JACANB010000001">
    <property type="protein sequence ID" value="MDM1695487.1"/>
    <property type="molecule type" value="Genomic_DNA"/>
</dbReference>
<dbReference type="Proteomes" id="UP001173465">
    <property type="component" value="Unassembled WGS sequence"/>
</dbReference>
<feature type="domain" description="Phosphatidic acid phosphatase type 2/haloperoxidase" evidence="2">
    <location>
        <begin position="115"/>
        <end position="223"/>
    </location>
</feature>
<dbReference type="InterPro" id="IPR000326">
    <property type="entry name" value="PAP2/HPO"/>
</dbReference>
<dbReference type="AlphaFoldDB" id="A0AAW7DSW2"/>
<feature type="transmembrane region" description="Helical" evidence="1">
    <location>
        <begin position="21"/>
        <end position="42"/>
    </location>
</feature>
<organism evidence="3 4">
    <name type="scientific">Thiopseudomonas alkaliphila</name>
    <dbReference type="NCBI Taxonomy" id="1697053"/>
    <lineage>
        <taxon>Bacteria</taxon>
        <taxon>Pseudomonadati</taxon>
        <taxon>Pseudomonadota</taxon>
        <taxon>Gammaproteobacteria</taxon>
        <taxon>Pseudomonadales</taxon>
        <taxon>Pseudomonadaceae</taxon>
        <taxon>Thiopseudomonas</taxon>
    </lineage>
</organism>
<accession>A0AAW7DSW2</accession>
<feature type="transmembrane region" description="Helical" evidence="1">
    <location>
        <begin position="162"/>
        <end position="180"/>
    </location>
</feature>
<reference evidence="3" key="1">
    <citation type="submission" date="2020-06" db="EMBL/GenBank/DDBJ databases">
        <authorList>
            <person name="Dong N."/>
        </authorList>
    </citation>
    <scope>NUCLEOTIDE SEQUENCE</scope>
    <source>
        <strain evidence="3">DF46-2-2</strain>
    </source>
</reference>
<gene>
    <name evidence="3" type="ORF">HX099_02230</name>
</gene>
<comment type="caution">
    <text evidence="3">The sequence shown here is derived from an EMBL/GenBank/DDBJ whole genome shotgun (WGS) entry which is preliminary data.</text>
</comment>
<keyword evidence="1" id="KW-0472">Membrane</keyword>
<protein>
    <submittedName>
        <fullName evidence="3">Phosphatase PAP2 family protein</fullName>
    </submittedName>
</protein>
<dbReference type="RefSeq" id="WP_286593028.1">
    <property type="nucleotide sequence ID" value="NZ_JACANB010000001.1"/>
</dbReference>
<feature type="transmembrane region" description="Helical" evidence="1">
    <location>
        <begin position="98"/>
        <end position="116"/>
    </location>
</feature>
<evidence type="ECO:0000256" key="1">
    <source>
        <dbReference type="SAM" id="Phobius"/>
    </source>
</evidence>
<dbReference type="SUPFAM" id="SSF48317">
    <property type="entry name" value="Acid phosphatase/Vanadium-dependent haloperoxidase"/>
    <property type="match status" value="1"/>
</dbReference>
<name>A0AAW7DSW2_9GAMM</name>
<dbReference type="InterPro" id="IPR036938">
    <property type="entry name" value="PAP2/HPO_sf"/>
</dbReference>
<feature type="transmembrane region" description="Helical" evidence="1">
    <location>
        <begin position="187"/>
        <end position="208"/>
    </location>
</feature>
<keyword evidence="1" id="KW-1133">Transmembrane helix</keyword>
<dbReference type="Pfam" id="PF01569">
    <property type="entry name" value="PAP2"/>
    <property type="match status" value="1"/>
</dbReference>